<sequence>MAPVTGMKTVAHDHEHCIAEALGAAESLCGERGARLTDIRRRVLELVWQSHAPVGAYELLEALRADGRGAQPPTVYRALEFLIEQGLVHRIESRNAFIGCTHPAEMHSYQFLICRGCGSVAELTDRAIATAIESGARKQGFATQRSTVEIEGQCAACQQAA</sequence>
<evidence type="ECO:0000313" key="9">
    <source>
        <dbReference type="EMBL" id="QEX17907.1"/>
    </source>
</evidence>
<keyword evidence="4 8" id="KW-0805">Transcription regulation</keyword>
<gene>
    <name evidence="8" type="primary">fur</name>
    <name evidence="9" type="ORF">FRZ44_32100</name>
</gene>
<feature type="binding site" evidence="7">
    <location>
        <position position="154"/>
    </location>
    <ligand>
        <name>Zn(2+)</name>
        <dbReference type="ChEBI" id="CHEBI:29105"/>
    </ligand>
</feature>
<comment type="cofactor">
    <cofactor evidence="7">
        <name>Zn(2+)</name>
        <dbReference type="ChEBI" id="CHEBI:29105"/>
    </cofactor>
    <text evidence="7">Binds 1 zinc ion per subunit.</text>
</comment>
<keyword evidence="8" id="KW-0963">Cytoplasm</keyword>
<proteinExistence type="inferred from homology"/>
<dbReference type="KEGG" id="htq:FRZ44_32100"/>
<evidence type="ECO:0000256" key="2">
    <source>
        <dbReference type="ARBA" id="ARBA00022491"/>
    </source>
</evidence>
<evidence type="ECO:0000313" key="10">
    <source>
        <dbReference type="Proteomes" id="UP000326202"/>
    </source>
</evidence>
<dbReference type="GO" id="GO:0000976">
    <property type="term" value="F:transcription cis-regulatory region binding"/>
    <property type="evidence" value="ECO:0007669"/>
    <property type="project" value="TreeGrafter"/>
</dbReference>
<evidence type="ECO:0000256" key="7">
    <source>
        <dbReference type="PIRSR" id="PIRSR602481-1"/>
    </source>
</evidence>
<dbReference type="OrthoDB" id="9801127at2"/>
<dbReference type="GO" id="GO:0005829">
    <property type="term" value="C:cytosol"/>
    <property type="evidence" value="ECO:0007669"/>
    <property type="project" value="TreeGrafter"/>
</dbReference>
<dbReference type="Gene3D" id="1.10.10.10">
    <property type="entry name" value="Winged helix-like DNA-binding domain superfamily/Winged helix DNA-binding domain"/>
    <property type="match status" value="1"/>
</dbReference>
<evidence type="ECO:0000256" key="5">
    <source>
        <dbReference type="ARBA" id="ARBA00023125"/>
    </source>
</evidence>
<dbReference type="Gene3D" id="3.30.1490.190">
    <property type="match status" value="1"/>
</dbReference>
<keyword evidence="5 8" id="KW-0238">DNA-binding</keyword>
<dbReference type="InterPro" id="IPR043135">
    <property type="entry name" value="Fur_C"/>
</dbReference>
<protein>
    <recommendedName>
        <fullName evidence="8">Ferric uptake regulation protein</fullName>
    </recommendedName>
</protein>
<dbReference type="InterPro" id="IPR036390">
    <property type="entry name" value="WH_DNA-bd_sf"/>
</dbReference>
<keyword evidence="6 8" id="KW-0804">Transcription</keyword>
<evidence type="ECO:0000256" key="6">
    <source>
        <dbReference type="ARBA" id="ARBA00023163"/>
    </source>
</evidence>
<comment type="subunit">
    <text evidence="8">Homodimer.</text>
</comment>
<dbReference type="Proteomes" id="UP000326202">
    <property type="component" value="Chromosome"/>
</dbReference>
<dbReference type="RefSeq" id="WP_151178118.1">
    <property type="nucleotide sequence ID" value="NZ_CP042906.1"/>
</dbReference>
<dbReference type="GO" id="GO:0008270">
    <property type="term" value="F:zinc ion binding"/>
    <property type="evidence" value="ECO:0007669"/>
    <property type="project" value="TreeGrafter"/>
</dbReference>
<comment type="subcellular location">
    <subcellularLocation>
        <location evidence="8">Cytoplasm</location>
    </subcellularLocation>
</comment>
<feature type="binding site" evidence="7">
    <location>
        <position position="157"/>
    </location>
    <ligand>
        <name>Zn(2+)</name>
        <dbReference type="ChEBI" id="CHEBI:29105"/>
    </ligand>
</feature>
<keyword evidence="8" id="KW-0408">Iron</keyword>
<dbReference type="InterPro" id="IPR036388">
    <property type="entry name" value="WH-like_DNA-bd_sf"/>
</dbReference>
<evidence type="ECO:0000256" key="8">
    <source>
        <dbReference type="RuleBase" id="RU364037"/>
    </source>
</evidence>
<keyword evidence="2 8" id="KW-0678">Repressor</keyword>
<evidence type="ECO:0000256" key="3">
    <source>
        <dbReference type="ARBA" id="ARBA00022833"/>
    </source>
</evidence>
<reference evidence="9 10" key="1">
    <citation type="submission" date="2019-08" db="EMBL/GenBank/DDBJ databases">
        <title>Hyperibacter terrae gen. nov., sp. nov. and Hyperibacter viscosus sp. nov., two new members in the family Rhodospirillaceae isolated from the rhizosphere of Hypericum perforatum.</title>
        <authorList>
            <person name="Noviana Z."/>
        </authorList>
    </citation>
    <scope>NUCLEOTIDE SEQUENCE [LARGE SCALE GENOMIC DNA]</scope>
    <source>
        <strain evidence="9 10">R5913</strain>
    </source>
</reference>
<keyword evidence="10" id="KW-1185">Reference proteome</keyword>
<dbReference type="CDD" id="cd07153">
    <property type="entry name" value="Fur_like"/>
    <property type="match status" value="1"/>
</dbReference>
<dbReference type="AlphaFoldDB" id="A0A5J6ML43"/>
<evidence type="ECO:0000256" key="4">
    <source>
        <dbReference type="ARBA" id="ARBA00023015"/>
    </source>
</evidence>
<keyword evidence="7 8" id="KW-0479">Metal-binding</keyword>
<dbReference type="GO" id="GO:0003700">
    <property type="term" value="F:DNA-binding transcription factor activity"/>
    <property type="evidence" value="ECO:0007669"/>
    <property type="project" value="UniProtKB-UniRule"/>
</dbReference>
<dbReference type="InterPro" id="IPR002481">
    <property type="entry name" value="FUR"/>
</dbReference>
<dbReference type="PANTHER" id="PTHR33202:SF6">
    <property type="entry name" value="ZINC UPTAKE REGULATION PROTEIN"/>
    <property type="match status" value="1"/>
</dbReference>
<keyword evidence="3 7" id="KW-0862">Zinc</keyword>
<organism evidence="9 10">
    <name type="scientific">Hypericibacter terrae</name>
    <dbReference type="NCBI Taxonomy" id="2602015"/>
    <lineage>
        <taxon>Bacteria</taxon>
        <taxon>Pseudomonadati</taxon>
        <taxon>Pseudomonadota</taxon>
        <taxon>Alphaproteobacteria</taxon>
        <taxon>Rhodospirillales</taxon>
        <taxon>Dongiaceae</taxon>
        <taxon>Hypericibacter</taxon>
    </lineage>
</organism>
<feature type="binding site" evidence="7">
    <location>
        <position position="117"/>
    </location>
    <ligand>
        <name>Zn(2+)</name>
        <dbReference type="ChEBI" id="CHEBI:29105"/>
    </ligand>
</feature>
<dbReference type="GO" id="GO:0045892">
    <property type="term" value="P:negative regulation of DNA-templated transcription"/>
    <property type="evidence" value="ECO:0007669"/>
    <property type="project" value="TreeGrafter"/>
</dbReference>
<dbReference type="Pfam" id="PF01475">
    <property type="entry name" value="FUR"/>
    <property type="match status" value="1"/>
</dbReference>
<dbReference type="EMBL" id="CP042906">
    <property type="protein sequence ID" value="QEX17907.1"/>
    <property type="molecule type" value="Genomic_DNA"/>
</dbReference>
<accession>A0A5J6ML43</accession>
<feature type="binding site" evidence="7">
    <location>
        <position position="114"/>
    </location>
    <ligand>
        <name>Zn(2+)</name>
        <dbReference type="ChEBI" id="CHEBI:29105"/>
    </ligand>
</feature>
<dbReference type="GO" id="GO:1900376">
    <property type="term" value="P:regulation of secondary metabolite biosynthetic process"/>
    <property type="evidence" value="ECO:0007669"/>
    <property type="project" value="TreeGrafter"/>
</dbReference>
<dbReference type="SUPFAM" id="SSF46785">
    <property type="entry name" value="Winged helix' DNA-binding domain"/>
    <property type="match status" value="1"/>
</dbReference>
<comment type="similarity">
    <text evidence="1 8">Belongs to the Fur family.</text>
</comment>
<dbReference type="PANTHER" id="PTHR33202">
    <property type="entry name" value="ZINC UPTAKE REGULATION PROTEIN"/>
    <property type="match status" value="1"/>
</dbReference>
<name>A0A5J6ML43_9PROT</name>
<evidence type="ECO:0000256" key="1">
    <source>
        <dbReference type="ARBA" id="ARBA00007957"/>
    </source>
</evidence>